<dbReference type="Gene3D" id="3.20.20.70">
    <property type="entry name" value="Aldolase class I"/>
    <property type="match status" value="1"/>
</dbReference>
<sequence length="246" mass="25637">MEIIPVIDLLNGEAVAAIRGERSIYRPVKSDIVATSAPLDVARALMRVSDCRTMYVADLDAIQGRPWHRDVLRELCRSLPVEFIVDAGVSGPDEVLALAGLGVGRAILGTETLPSLSMLDEMIAAAGRDRVLPSLDVRNGAVLTDAPELRGLHPLDGLARLVDMGLDTFILLTLDVVGTGGGPDWPLLEAAAKQFPGISILAGGGIASPDDLRRGAALGLKGGLTATALHRGWITAADAEADAGLA</sequence>
<comment type="similarity">
    <text evidence="1 5">Belongs to the HisA/HisF family.</text>
</comment>
<dbReference type="InterPro" id="IPR006062">
    <property type="entry name" value="His_biosynth"/>
</dbReference>
<dbReference type="CDD" id="cd04723">
    <property type="entry name" value="HisA_HisF"/>
    <property type="match status" value="1"/>
</dbReference>
<dbReference type="GO" id="GO:0005737">
    <property type="term" value="C:cytoplasm"/>
    <property type="evidence" value="ECO:0007669"/>
    <property type="project" value="TreeGrafter"/>
</dbReference>
<comment type="pathway">
    <text evidence="4">Amino-acid biosynthesis.</text>
</comment>
<dbReference type="GO" id="GO:0000105">
    <property type="term" value="P:L-histidine biosynthetic process"/>
    <property type="evidence" value="ECO:0007669"/>
    <property type="project" value="UniProtKB-KW"/>
</dbReference>
<evidence type="ECO:0000313" key="6">
    <source>
        <dbReference type="EMBL" id="OIQ51536.1"/>
    </source>
</evidence>
<gene>
    <name evidence="6" type="primary">priA_2</name>
    <name evidence="6" type="ORF">BerOc1_00898</name>
</gene>
<keyword evidence="6" id="KW-0413">Isomerase</keyword>
<accession>A0A1J5N9P1</accession>
<evidence type="ECO:0000256" key="1">
    <source>
        <dbReference type="ARBA" id="ARBA00009667"/>
    </source>
</evidence>
<dbReference type="PANTHER" id="PTHR43090:SF2">
    <property type="entry name" value="1-(5-PHOSPHORIBOSYL)-5-[(5-PHOSPHORIBOSYLAMINO)METHYLIDENEAMINO] IMIDAZOLE-4-CARBOXAMIDE ISOMERASE"/>
    <property type="match status" value="1"/>
</dbReference>
<dbReference type="GO" id="GO:0003949">
    <property type="term" value="F:1-(5-phosphoribosyl)-5-[(5-phosphoribosylamino)methylideneamino]imidazole-4-carboxamide isomerase activity"/>
    <property type="evidence" value="ECO:0007669"/>
    <property type="project" value="UniProtKB-EC"/>
</dbReference>
<name>A0A1J5N9P1_9BACT</name>
<evidence type="ECO:0000256" key="4">
    <source>
        <dbReference type="ARBA" id="ARBA00029440"/>
    </source>
</evidence>
<dbReference type="GO" id="GO:0000162">
    <property type="term" value="P:L-tryptophan biosynthetic process"/>
    <property type="evidence" value="ECO:0007669"/>
    <property type="project" value="TreeGrafter"/>
</dbReference>
<dbReference type="RefSeq" id="WP_071544535.1">
    <property type="nucleotide sequence ID" value="NZ_LKAQ01000002.1"/>
</dbReference>
<dbReference type="EMBL" id="LKAQ01000002">
    <property type="protein sequence ID" value="OIQ51536.1"/>
    <property type="molecule type" value="Genomic_DNA"/>
</dbReference>
<evidence type="ECO:0000313" key="7">
    <source>
        <dbReference type="Proteomes" id="UP000181901"/>
    </source>
</evidence>
<dbReference type="Pfam" id="PF00977">
    <property type="entry name" value="His_biosynth"/>
    <property type="match status" value="1"/>
</dbReference>
<dbReference type="PANTHER" id="PTHR43090">
    <property type="entry name" value="1-(5-PHOSPHORIBOSYL)-5-[(5-PHOSPHORIBOSYLAMINO)METHYLIDENEAMINO] IMIDAZOLE-4-CARBOXAMIDE ISOMERASE"/>
    <property type="match status" value="1"/>
</dbReference>
<dbReference type="Proteomes" id="UP000181901">
    <property type="component" value="Unassembled WGS sequence"/>
</dbReference>
<keyword evidence="7" id="KW-1185">Reference proteome</keyword>
<proteinExistence type="inferred from homology"/>
<keyword evidence="3 5" id="KW-0368">Histidine biosynthesis</keyword>
<comment type="caution">
    <text evidence="6">The sequence shown here is derived from an EMBL/GenBank/DDBJ whole genome shotgun (WGS) entry which is preliminary data.</text>
</comment>
<dbReference type="SUPFAM" id="SSF51366">
    <property type="entry name" value="Ribulose-phoshate binding barrel"/>
    <property type="match status" value="1"/>
</dbReference>
<dbReference type="InterPro" id="IPR011060">
    <property type="entry name" value="RibuloseP-bd_barrel"/>
</dbReference>
<reference evidence="6 7" key="1">
    <citation type="submission" date="2015-09" db="EMBL/GenBank/DDBJ databases">
        <title>Genome of Desulfovibrio dechloracetivorans BerOc1, a mercury methylating strain isolated from highly hydrocarbons and metals contaminated coastal sediments.</title>
        <authorList>
            <person name="Goni Urriza M."/>
            <person name="Gassie C."/>
            <person name="Bouchez O."/>
            <person name="Klopp C."/>
            <person name="Ranchou-Peyruse A."/>
            <person name="Remy G."/>
        </authorList>
    </citation>
    <scope>NUCLEOTIDE SEQUENCE [LARGE SCALE GENOMIC DNA]</scope>
    <source>
        <strain evidence="6 7">BerOc1</strain>
    </source>
</reference>
<dbReference type="InterPro" id="IPR044524">
    <property type="entry name" value="Isoase_HisA-like"/>
</dbReference>
<dbReference type="InterPro" id="IPR013785">
    <property type="entry name" value="Aldolase_TIM"/>
</dbReference>
<protein>
    <submittedName>
        <fullName evidence="6">Phosphoribosyl isomerase A</fullName>
        <ecNumber evidence="6">5.3.1.16</ecNumber>
    </submittedName>
</protein>
<evidence type="ECO:0000256" key="2">
    <source>
        <dbReference type="ARBA" id="ARBA00022605"/>
    </source>
</evidence>
<dbReference type="AlphaFoldDB" id="A0A1J5N9P1"/>
<evidence type="ECO:0000256" key="3">
    <source>
        <dbReference type="ARBA" id="ARBA00023102"/>
    </source>
</evidence>
<dbReference type="EC" id="5.3.1.16" evidence="6"/>
<organism evidence="6 7">
    <name type="scientific">Pseudodesulfovibrio hydrargyri</name>
    <dbReference type="NCBI Taxonomy" id="2125990"/>
    <lineage>
        <taxon>Bacteria</taxon>
        <taxon>Pseudomonadati</taxon>
        <taxon>Thermodesulfobacteriota</taxon>
        <taxon>Desulfovibrionia</taxon>
        <taxon>Desulfovibrionales</taxon>
        <taxon>Desulfovibrionaceae</taxon>
    </lineage>
</organism>
<keyword evidence="2 5" id="KW-0028">Amino-acid biosynthesis</keyword>
<evidence type="ECO:0000256" key="5">
    <source>
        <dbReference type="RuleBase" id="RU003657"/>
    </source>
</evidence>